<evidence type="ECO:0000313" key="7">
    <source>
        <dbReference type="EMBL" id="MBC8673845.1"/>
    </source>
</evidence>
<accession>A0A926FN55</accession>
<dbReference type="InterPro" id="IPR051461">
    <property type="entry name" value="UPF0750_membrane"/>
</dbReference>
<sequence length="212" mass="22971">MGYRLWTTPWLGALRSDCAPLYEDVIALLTAAGFVSLGIFLFHQVGLLTGGTAGLALLLQQVTGLSFGLLFFGMNLPFYALAWFRMGPRFTLNTFVSVAAVSFMTDHLNAVLQIGKIEPVYAALIGGTLIGMGLLIMFRHKSSLGGFNILALFIQDRFGIRAGKLQMGLDCTIVIASCFVVQPWILALSVVAAIICNLVLTLNHKPGRYQIA</sequence>
<feature type="transmembrane region" description="Helical" evidence="6">
    <location>
        <begin position="25"/>
        <end position="58"/>
    </location>
</feature>
<keyword evidence="4 6" id="KW-1133">Transmembrane helix</keyword>
<feature type="transmembrane region" description="Helical" evidence="6">
    <location>
        <begin position="65"/>
        <end position="84"/>
    </location>
</feature>
<dbReference type="GO" id="GO:0005886">
    <property type="term" value="C:plasma membrane"/>
    <property type="evidence" value="ECO:0007669"/>
    <property type="project" value="UniProtKB-SubCell"/>
</dbReference>
<reference evidence="7" key="1">
    <citation type="submission" date="2020-07" db="EMBL/GenBank/DDBJ databases">
        <title>Carbapenem Resistant Aeromonas hydrophila Carrying blacphA7 Isolated from Two Solid Organ Transplant Patients.</title>
        <authorList>
            <person name="Hilt E."/>
            <person name="Fitzwater S.P."/>
            <person name="Ward K."/>
            <person name="De St Maurice A."/>
            <person name="Chandrasekaran S."/>
            <person name="Garner O.B."/>
            <person name="Yang S."/>
        </authorList>
    </citation>
    <scope>NUCLEOTIDE SEQUENCE</scope>
    <source>
        <strain evidence="7">B-1</strain>
    </source>
</reference>
<evidence type="ECO:0000256" key="1">
    <source>
        <dbReference type="ARBA" id="ARBA00004651"/>
    </source>
</evidence>
<dbReference type="PANTHER" id="PTHR33545">
    <property type="entry name" value="UPF0750 MEMBRANE PROTEIN YITT-RELATED"/>
    <property type="match status" value="1"/>
</dbReference>
<dbReference type="AlphaFoldDB" id="A0A926FN55"/>
<organism evidence="7">
    <name type="scientific">Aeromonas hydrophila</name>
    <dbReference type="NCBI Taxonomy" id="644"/>
    <lineage>
        <taxon>Bacteria</taxon>
        <taxon>Pseudomonadati</taxon>
        <taxon>Pseudomonadota</taxon>
        <taxon>Gammaproteobacteria</taxon>
        <taxon>Aeromonadales</taxon>
        <taxon>Aeromonadaceae</taxon>
        <taxon>Aeromonas</taxon>
    </lineage>
</organism>
<proteinExistence type="predicted"/>
<evidence type="ECO:0000256" key="3">
    <source>
        <dbReference type="ARBA" id="ARBA00022692"/>
    </source>
</evidence>
<keyword evidence="2" id="KW-1003">Cell membrane</keyword>
<gene>
    <name evidence="7" type="ORF">H2136_04890</name>
</gene>
<evidence type="ECO:0000256" key="6">
    <source>
        <dbReference type="SAM" id="Phobius"/>
    </source>
</evidence>
<dbReference type="InterPro" id="IPR003740">
    <property type="entry name" value="YitT"/>
</dbReference>
<dbReference type="Pfam" id="PF02588">
    <property type="entry name" value="YitT_membrane"/>
    <property type="match status" value="1"/>
</dbReference>
<comment type="caution">
    <text evidence="7">The sequence shown here is derived from an EMBL/GenBank/DDBJ whole genome shotgun (WGS) entry which is preliminary data.</text>
</comment>
<evidence type="ECO:0000256" key="2">
    <source>
        <dbReference type="ARBA" id="ARBA00022475"/>
    </source>
</evidence>
<dbReference type="EMBL" id="JACLAN010000001">
    <property type="protein sequence ID" value="MBC8673845.1"/>
    <property type="molecule type" value="Genomic_DNA"/>
</dbReference>
<keyword evidence="5 6" id="KW-0472">Membrane</keyword>
<comment type="subcellular location">
    <subcellularLocation>
        <location evidence="1">Cell membrane</location>
        <topology evidence="1">Multi-pass membrane protein</topology>
    </subcellularLocation>
</comment>
<feature type="transmembrane region" description="Helical" evidence="6">
    <location>
        <begin position="173"/>
        <end position="200"/>
    </location>
</feature>
<keyword evidence="3 6" id="KW-0812">Transmembrane</keyword>
<dbReference type="PANTHER" id="PTHR33545:SF5">
    <property type="entry name" value="UPF0750 MEMBRANE PROTEIN YITT"/>
    <property type="match status" value="1"/>
</dbReference>
<evidence type="ECO:0000256" key="4">
    <source>
        <dbReference type="ARBA" id="ARBA00022989"/>
    </source>
</evidence>
<feature type="transmembrane region" description="Helical" evidence="6">
    <location>
        <begin position="120"/>
        <end position="138"/>
    </location>
</feature>
<protein>
    <submittedName>
        <fullName evidence="7">YitT family protein</fullName>
    </submittedName>
</protein>
<evidence type="ECO:0000256" key="5">
    <source>
        <dbReference type="ARBA" id="ARBA00023136"/>
    </source>
</evidence>
<name>A0A926FN55_AERHY</name>